<keyword evidence="3" id="KW-1185">Reference proteome</keyword>
<dbReference type="EMBL" id="JAHRIN010008803">
    <property type="protein sequence ID" value="MEQ2193941.1"/>
    <property type="molecule type" value="Genomic_DNA"/>
</dbReference>
<organism evidence="2 3">
    <name type="scientific">Xenoophorus captivus</name>
    <dbReference type="NCBI Taxonomy" id="1517983"/>
    <lineage>
        <taxon>Eukaryota</taxon>
        <taxon>Metazoa</taxon>
        <taxon>Chordata</taxon>
        <taxon>Craniata</taxon>
        <taxon>Vertebrata</taxon>
        <taxon>Euteleostomi</taxon>
        <taxon>Actinopterygii</taxon>
        <taxon>Neopterygii</taxon>
        <taxon>Teleostei</taxon>
        <taxon>Neoteleostei</taxon>
        <taxon>Acanthomorphata</taxon>
        <taxon>Ovalentaria</taxon>
        <taxon>Atherinomorphae</taxon>
        <taxon>Cyprinodontiformes</taxon>
        <taxon>Goodeidae</taxon>
        <taxon>Xenoophorus</taxon>
    </lineage>
</organism>
<comment type="caution">
    <text evidence="2">The sequence shown here is derived from an EMBL/GenBank/DDBJ whole genome shotgun (WGS) entry which is preliminary data.</text>
</comment>
<evidence type="ECO:0000256" key="1">
    <source>
        <dbReference type="SAM" id="MobiDB-lite"/>
    </source>
</evidence>
<sequence length="114" mass="12672">MAQFPPLRHSSHKAKISSLSDPRCFPPKSVKEKDERKVIQGTLCKPCFMQTMGVLSIPLRRKKNNNRWMHCGFLSSSPYVTVGFKLSSRGTAQVAQSPVSRAHAGCDQLKAETV</sequence>
<accession>A0ABV0QEU8</accession>
<evidence type="ECO:0000313" key="3">
    <source>
        <dbReference type="Proteomes" id="UP001434883"/>
    </source>
</evidence>
<feature type="region of interest" description="Disordered" evidence="1">
    <location>
        <begin position="1"/>
        <end position="28"/>
    </location>
</feature>
<reference evidence="2 3" key="1">
    <citation type="submission" date="2021-06" db="EMBL/GenBank/DDBJ databases">
        <authorList>
            <person name="Palmer J.M."/>
        </authorList>
    </citation>
    <scope>NUCLEOTIDE SEQUENCE [LARGE SCALE GENOMIC DNA]</scope>
    <source>
        <strain evidence="2 3">XC_2019</strain>
        <tissue evidence="2">Muscle</tissue>
    </source>
</reference>
<proteinExistence type="predicted"/>
<gene>
    <name evidence="2" type="ORF">XENOCAPTIV_019005</name>
</gene>
<evidence type="ECO:0000313" key="2">
    <source>
        <dbReference type="EMBL" id="MEQ2193941.1"/>
    </source>
</evidence>
<protein>
    <submittedName>
        <fullName evidence="2">Uncharacterized protein</fullName>
    </submittedName>
</protein>
<dbReference type="Proteomes" id="UP001434883">
    <property type="component" value="Unassembled WGS sequence"/>
</dbReference>
<name>A0ABV0QEU8_9TELE</name>